<dbReference type="PANTHER" id="PTHR18460">
    <property type="entry name" value="TEL2 INTERACTING PROTEIN 1 TTI1 FAMILY MEMBER"/>
    <property type="match status" value="1"/>
</dbReference>
<dbReference type="PANTHER" id="PTHR18460:SF3">
    <property type="entry name" value="TELO2-INTERACTING PROTEIN 1 HOMOLOG"/>
    <property type="match status" value="1"/>
</dbReference>
<dbReference type="InterPro" id="IPR011989">
    <property type="entry name" value="ARM-like"/>
</dbReference>
<dbReference type="SUPFAM" id="SSF48371">
    <property type="entry name" value="ARM repeat"/>
    <property type="match status" value="1"/>
</dbReference>
<protein>
    <recommendedName>
        <fullName evidence="1">TTI1 N-terminal TPR domain-containing protein</fullName>
    </recommendedName>
</protein>
<reference evidence="2 3" key="1">
    <citation type="submission" date="2014-10" db="EMBL/GenBank/DDBJ databases">
        <title>Draft genome of the hookworm Ancylostoma caninum.</title>
        <authorList>
            <person name="Mitreva M."/>
        </authorList>
    </citation>
    <scope>NUCLEOTIDE SEQUENCE [LARGE SCALE GENOMIC DNA]</scope>
    <source>
        <strain evidence="2 3">Baltimore</strain>
    </source>
</reference>
<dbReference type="GO" id="GO:0005737">
    <property type="term" value="C:cytoplasm"/>
    <property type="evidence" value="ECO:0007669"/>
    <property type="project" value="TreeGrafter"/>
</dbReference>
<accession>A0A368F2A3</accession>
<dbReference type="EMBL" id="JOJR01013927">
    <property type="protein sequence ID" value="RCN25130.1"/>
    <property type="molecule type" value="Genomic_DNA"/>
</dbReference>
<feature type="domain" description="TTI1 N-terminal TPR" evidence="1">
    <location>
        <begin position="129"/>
        <end position="327"/>
    </location>
</feature>
<dbReference type="STRING" id="29170.A0A368F2A3"/>
<dbReference type="Proteomes" id="UP000252519">
    <property type="component" value="Unassembled WGS sequence"/>
</dbReference>
<gene>
    <name evidence="2" type="ORF">ANCCAN_29159</name>
</gene>
<dbReference type="Gene3D" id="1.25.10.10">
    <property type="entry name" value="Leucine-rich Repeat Variant"/>
    <property type="match status" value="1"/>
</dbReference>
<dbReference type="AlphaFoldDB" id="A0A368F2A3"/>
<sequence length="442" mass="48782">MGEFVLDRLHPLLQQLVLYQRAKREVKEVLAGIKEIVEAEWSSDTLPKQERAACEAAILIALRVGAESSLVTGCWRRDRTGYAAIVHACRDQRRSGDSMQHSSIKFHHVHPLLSALLSDVEGDSSAIFTVLQAAHDMCEAILRNDGLRKEFLSPRHVPLYGKLVSVCLEIVSNNSKDSRCRHMTLKTLEAVVESSKEDSLSLCVVLPGLSSSLAAPICESANEHLDIITTSLKIISMAVRYCLADSVKDDESIRESEGIRPEIRELLVRRDGNWKATSAGNITKMIRTLCSTLAVHHDEEVRSTLLMVVDSIRSDCKSAFNGTLDAFLMDLLLTVQATTSSDSEIAARLRTENITAFSLHMLEKLRELAERIPLNVRKGTTGSNMLFHQLAGVLSCLNADVSRLATSRAPSLEAMFSALAASLRVDARRLLISRGQIRESSV</sequence>
<dbReference type="InterPro" id="IPR016024">
    <property type="entry name" value="ARM-type_fold"/>
</dbReference>
<comment type="caution">
    <text evidence="2">The sequence shown here is derived from an EMBL/GenBank/DDBJ whole genome shotgun (WGS) entry which is preliminary data.</text>
</comment>
<dbReference type="InterPro" id="IPR057566">
    <property type="entry name" value="TPR_TTI1_N"/>
</dbReference>
<keyword evidence="3" id="KW-1185">Reference proteome</keyword>
<dbReference type="Pfam" id="PF24173">
    <property type="entry name" value="TPR_TTI1_N"/>
    <property type="match status" value="1"/>
</dbReference>
<dbReference type="OrthoDB" id="5865642at2759"/>
<evidence type="ECO:0000313" key="2">
    <source>
        <dbReference type="EMBL" id="RCN25130.1"/>
    </source>
</evidence>
<name>A0A368F2A3_ANCCA</name>
<evidence type="ECO:0000259" key="1">
    <source>
        <dbReference type="Pfam" id="PF24173"/>
    </source>
</evidence>
<organism evidence="2 3">
    <name type="scientific">Ancylostoma caninum</name>
    <name type="common">Dog hookworm</name>
    <dbReference type="NCBI Taxonomy" id="29170"/>
    <lineage>
        <taxon>Eukaryota</taxon>
        <taxon>Metazoa</taxon>
        <taxon>Ecdysozoa</taxon>
        <taxon>Nematoda</taxon>
        <taxon>Chromadorea</taxon>
        <taxon>Rhabditida</taxon>
        <taxon>Rhabditina</taxon>
        <taxon>Rhabditomorpha</taxon>
        <taxon>Strongyloidea</taxon>
        <taxon>Ancylostomatidae</taxon>
        <taxon>Ancylostomatinae</taxon>
        <taxon>Ancylostoma</taxon>
    </lineage>
</organism>
<proteinExistence type="predicted"/>
<dbReference type="InterPro" id="IPR052587">
    <property type="entry name" value="TELO2-interacting_protein_1"/>
</dbReference>
<evidence type="ECO:0000313" key="3">
    <source>
        <dbReference type="Proteomes" id="UP000252519"/>
    </source>
</evidence>
<feature type="non-terminal residue" evidence="2">
    <location>
        <position position="442"/>
    </location>
</feature>